<comment type="caution">
    <text evidence="1">The sequence shown here is derived from an EMBL/GenBank/DDBJ whole genome shotgun (WGS) entry which is preliminary data.</text>
</comment>
<proteinExistence type="predicted"/>
<accession>A0AAV7AQZ6</accession>
<reference evidence="1" key="1">
    <citation type="thesis" date="2020" institute="ProQuest LLC" country="789 East Eisenhower Parkway, Ann Arbor, MI, USA">
        <title>Comparative Genomics and Chromosome Evolution.</title>
        <authorList>
            <person name="Mudd A.B."/>
        </authorList>
    </citation>
    <scope>NUCLEOTIDE SEQUENCE</scope>
    <source>
        <strain evidence="1">237g6f4</strain>
        <tissue evidence="1">Blood</tissue>
    </source>
</reference>
<protein>
    <submittedName>
        <fullName evidence="1">Uncharacterized protein</fullName>
    </submittedName>
</protein>
<evidence type="ECO:0000313" key="2">
    <source>
        <dbReference type="Proteomes" id="UP000824782"/>
    </source>
</evidence>
<evidence type="ECO:0000313" key="1">
    <source>
        <dbReference type="EMBL" id="KAG8563979.1"/>
    </source>
</evidence>
<organism evidence="1 2">
    <name type="scientific">Engystomops pustulosus</name>
    <name type="common">Tungara frog</name>
    <name type="synonym">Physalaemus pustulosus</name>
    <dbReference type="NCBI Taxonomy" id="76066"/>
    <lineage>
        <taxon>Eukaryota</taxon>
        <taxon>Metazoa</taxon>
        <taxon>Chordata</taxon>
        <taxon>Craniata</taxon>
        <taxon>Vertebrata</taxon>
        <taxon>Euteleostomi</taxon>
        <taxon>Amphibia</taxon>
        <taxon>Batrachia</taxon>
        <taxon>Anura</taxon>
        <taxon>Neobatrachia</taxon>
        <taxon>Hyloidea</taxon>
        <taxon>Leptodactylidae</taxon>
        <taxon>Leiuperinae</taxon>
        <taxon>Engystomops</taxon>
    </lineage>
</organism>
<dbReference type="EMBL" id="WNYA01000007">
    <property type="protein sequence ID" value="KAG8563979.1"/>
    <property type="molecule type" value="Genomic_DNA"/>
</dbReference>
<name>A0AAV7AQZ6_ENGPU</name>
<dbReference type="AlphaFoldDB" id="A0AAV7AQZ6"/>
<keyword evidence="2" id="KW-1185">Reference proteome</keyword>
<gene>
    <name evidence="1" type="ORF">GDO81_016275</name>
</gene>
<dbReference type="Proteomes" id="UP000824782">
    <property type="component" value="Unassembled WGS sequence"/>
</dbReference>
<sequence length="81" mass="8736">MNRAFYFGTGRIPKSPPIMSLIGLCDTCLRKKSPAQQLSTDIHPKPTAPIVYVLNYTTSTIQPNGIGSLRPPPATTAQPVV</sequence>